<protein>
    <submittedName>
        <fullName evidence="2">Thiamine biosynthesis protein ThiF</fullName>
    </submittedName>
</protein>
<dbReference type="PATRIC" id="fig|2033.7.peg.2244"/>
<accession>A0A147F871</accession>
<dbReference type="GO" id="GO:0008641">
    <property type="term" value="F:ubiquitin-like modifier activating enzyme activity"/>
    <property type="evidence" value="ECO:0007669"/>
    <property type="project" value="InterPro"/>
</dbReference>
<dbReference type="PANTHER" id="PTHR43267:SF2">
    <property type="entry name" value="TRNA THREONYLCARBAMOYLADENOSINE DEHYDRATASE 1-RELATED"/>
    <property type="match status" value="1"/>
</dbReference>
<dbReference type="CDD" id="cd01483">
    <property type="entry name" value="E1_enzyme_family"/>
    <property type="match status" value="1"/>
</dbReference>
<dbReference type="Gene3D" id="3.40.50.720">
    <property type="entry name" value="NAD(P)-binding Rossmann-like Domain"/>
    <property type="match status" value="1"/>
</dbReference>
<dbReference type="SUPFAM" id="SSF69572">
    <property type="entry name" value="Activating enzymes of the ubiquitin-like proteins"/>
    <property type="match status" value="1"/>
</dbReference>
<dbReference type="Pfam" id="PF00899">
    <property type="entry name" value="ThiF"/>
    <property type="match status" value="1"/>
</dbReference>
<evidence type="ECO:0000259" key="1">
    <source>
        <dbReference type="Pfam" id="PF00899"/>
    </source>
</evidence>
<organism evidence="2 3">
    <name type="scientific">Microbacterium testaceum</name>
    <name type="common">Aureobacterium testaceum</name>
    <name type="synonym">Brevibacterium testaceum</name>
    <dbReference type="NCBI Taxonomy" id="2033"/>
    <lineage>
        <taxon>Bacteria</taxon>
        <taxon>Bacillati</taxon>
        <taxon>Actinomycetota</taxon>
        <taxon>Actinomycetes</taxon>
        <taxon>Micrococcales</taxon>
        <taxon>Microbacteriaceae</taxon>
        <taxon>Microbacterium</taxon>
    </lineage>
</organism>
<dbReference type="InterPro" id="IPR045886">
    <property type="entry name" value="ThiF/MoeB/HesA"/>
</dbReference>
<dbReference type="RefSeq" id="WP_058613940.1">
    <property type="nucleotide sequence ID" value="NZ_LDRV01000044.1"/>
</dbReference>
<dbReference type="GO" id="GO:0061504">
    <property type="term" value="P:cyclic threonylcarbamoyladenosine biosynthetic process"/>
    <property type="evidence" value="ECO:0007669"/>
    <property type="project" value="TreeGrafter"/>
</dbReference>
<dbReference type="InterPro" id="IPR000594">
    <property type="entry name" value="ThiF_NAD_FAD-bd"/>
</dbReference>
<dbReference type="Proteomes" id="UP000072189">
    <property type="component" value="Unassembled WGS sequence"/>
</dbReference>
<name>A0A147F871_MICTE</name>
<dbReference type="AlphaFoldDB" id="A0A147F871"/>
<evidence type="ECO:0000313" key="2">
    <source>
        <dbReference type="EMBL" id="KTS12786.1"/>
    </source>
</evidence>
<proteinExistence type="predicted"/>
<evidence type="ECO:0000313" key="3">
    <source>
        <dbReference type="Proteomes" id="UP000072189"/>
    </source>
</evidence>
<comment type="caution">
    <text evidence="2">The sequence shown here is derived from an EMBL/GenBank/DDBJ whole genome shotgun (WGS) entry which is preliminary data.</text>
</comment>
<sequence length="488" mass="53208">MTLIEYDDYVAYSRQHFEEGLIRAGFTEEDHGWRGTIVHPGGATEVLITLRSRYPFQPPRVVPLDSDAVAWSWHRELDGSLCLVAEDDHEGLWWTEAPAFLEHVTAWFEQATAGWSDDRPDLDLDRYFKPSEDERLYLYDDLTRYPSGFVRFRPATNNLMRIGGGTKPAKSSKHSKDRFGYVADLGDVDVPPRSWDDISARINPSVDLDRRIRNHTIEIVVLIYSRGSHDGAITLEVWPTETGGIAVRRLTSGADTDAAKAARSGQLAPELRGRRVAVVGVGALGSFIADMLVRSGVQKLTLLDNDVVMPGNLVRHLVGSEAVGRSKVEAVKQHLIDRGGIAGADIEVIDHALTSGDEAVELLTDHDLVVNATADFATTALLHVTARALSRRLVSAAIQNGGTIYRIDVLPPLDGAEPLPPSSNVVDQPESELFEAGCGSPISPTPPYAVIEAAAATVRHAVGLLVDRPLHPAGETRDLSIGAVRSHE</sequence>
<feature type="domain" description="THIF-type NAD/FAD binding fold" evidence="1">
    <location>
        <begin position="270"/>
        <end position="407"/>
    </location>
</feature>
<dbReference type="InterPro" id="IPR035985">
    <property type="entry name" value="Ubiquitin-activating_enz"/>
</dbReference>
<gene>
    <name evidence="2" type="ORF">RSA3_07920</name>
</gene>
<dbReference type="PANTHER" id="PTHR43267">
    <property type="entry name" value="TRNA THREONYLCARBAMOYLADENOSINE DEHYDRATASE"/>
    <property type="match status" value="1"/>
</dbReference>
<dbReference type="EMBL" id="LDRV01000044">
    <property type="protein sequence ID" value="KTS12786.1"/>
    <property type="molecule type" value="Genomic_DNA"/>
</dbReference>
<dbReference type="GO" id="GO:0061503">
    <property type="term" value="F:tRNA threonylcarbamoyladenosine dehydratase"/>
    <property type="evidence" value="ECO:0007669"/>
    <property type="project" value="TreeGrafter"/>
</dbReference>
<reference evidence="2 3" key="1">
    <citation type="journal article" date="2016" name="Front. Microbiol.">
        <title>Genomic Resource of Rice Seed Associated Bacteria.</title>
        <authorList>
            <person name="Midha S."/>
            <person name="Bansal K."/>
            <person name="Sharma S."/>
            <person name="Kumar N."/>
            <person name="Patil P.P."/>
            <person name="Chaudhry V."/>
            <person name="Patil P.B."/>
        </authorList>
    </citation>
    <scope>NUCLEOTIDE SEQUENCE [LARGE SCALE GENOMIC DNA]</scope>
    <source>
        <strain evidence="2 3">RSA3</strain>
    </source>
</reference>